<dbReference type="OrthoDB" id="4062651at2759"/>
<proteinExistence type="predicted"/>
<dbReference type="eggNOG" id="KOG0591">
    <property type="taxonomic scope" value="Eukaryota"/>
</dbReference>
<dbReference type="PROSITE" id="PS50011">
    <property type="entry name" value="PROTEIN_KINASE_DOM"/>
    <property type="match status" value="1"/>
</dbReference>
<dbReference type="Gene3D" id="1.10.510.10">
    <property type="entry name" value="Transferase(Phosphotransferase) domain 1"/>
    <property type="match status" value="1"/>
</dbReference>
<dbReference type="SUPFAM" id="SSF56112">
    <property type="entry name" value="Protein kinase-like (PK-like)"/>
    <property type="match status" value="1"/>
</dbReference>
<dbReference type="HOGENOM" id="CLU_041948_0_0_1"/>
<dbReference type="AlphaFoldDB" id="E3S7E4"/>
<dbReference type="KEGG" id="pte:PTT_18737"/>
<dbReference type="PROSITE" id="PS00108">
    <property type="entry name" value="PROTEIN_KINASE_ST"/>
    <property type="match status" value="1"/>
</dbReference>
<sequence>MSGLEDIYGAFQKIEEECALAWETLAFGTWETLSSTLPSLKAHTTGLQMHGIRNVYRDFEAANDIEWQLSTPEKAEKIEDAQSPKVFKTLETLSFPLDPGDSDDEFRSVSSYVSKTTFHTATSRLDGKSSCSMDLRLQRDSDYAQALAKQNLWPVDPSFEQDWPGRGQHADFQKEERNLINNILVFQEPLGRGSYATVDSVKCRRILLARKTIFCRRPLNRMKAIEEVAHLTRLKHSHIVRVIGTYTVSKELSILMYPVADHNLDDFLLQLFEEQQQYLRPFMLKSTLKFFGCLISAIHAIHMRLIKHMDIKPQNILVRRQDDYSISSHVGNSTYHIYITDFGISRSYKRLEDANTDGPTSFTRKYAAPEVVEGNTRGFPADIFSLGCVFLEMAACIYDCIPDLEPQQDAEGSAQNHLQGLLWASTPRRPWYYANIDRIDQHISSSEWPGYLERSVLPQETFSLIRSMIADDPEARPEAETLCAHFTPQECCGQEPLPLEATK</sequence>
<name>E3S7E4_PYRTT</name>
<dbReference type="CDD" id="cd00180">
    <property type="entry name" value="PKc"/>
    <property type="match status" value="1"/>
</dbReference>
<dbReference type="GO" id="GO:0005524">
    <property type="term" value="F:ATP binding"/>
    <property type="evidence" value="ECO:0007669"/>
    <property type="project" value="InterPro"/>
</dbReference>
<dbReference type="Proteomes" id="UP000001067">
    <property type="component" value="Unassembled WGS sequence"/>
</dbReference>
<organism evidence="3">
    <name type="scientific">Pyrenophora teres f. teres (strain 0-1)</name>
    <name type="common">Barley net blotch fungus</name>
    <name type="synonym">Drechslera teres f. teres</name>
    <dbReference type="NCBI Taxonomy" id="861557"/>
    <lineage>
        <taxon>Eukaryota</taxon>
        <taxon>Fungi</taxon>
        <taxon>Dikarya</taxon>
        <taxon>Ascomycota</taxon>
        <taxon>Pezizomycotina</taxon>
        <taxon>Dothideomycetes</taxon>
        <taxon>Pleosporomycetidae</taxon>
        <taxon>Pleosporales</taxon>
        <taxon>Pleosporineae</taxon>
        <taxon>Pleosporaceae</taxon>
        <taxon>Pyrenophora</taxon>
    </lineage>
</organism>
<reference evidence="2 3" key="1">
    <citation type="journal article" date="2010" name="Genome Biol.">
        <title>A first genome assembly of the barley fungal pathogen Pyrenophora teres f. teres.</title>
        <authorList>
            <person name="Ellwood S.R."/>
            <person name="Liu Z."/>
            <person name="Syme R.A."/>
            <person name="Lai Z."/>
            <person name="Hane J.K."/>
            <person name="Keiper F."/>
            <person name="Moffat C.S."/>
            <person name="Oliver R.P."/>
            <person name="Friesen T.L."/>
        </authorList>
    </citation>
    <scope>NUCLEOTIDE SEQUENCE [LARGE SCALE GENOMIC DNA]</scope>
    <source>
        <strain evidence="2 3">0-1</strain>
    </source>
</reference>
<evidence type="ECO:0000313" key="2">
    <source>
        <dbReference type="EMBL" id="EFQ86098.1"/>
    </source>
</evidence>
<protein>
    <recommendedName>
        <fullName evidence="1">Protein kinase domain-containing protein</fullName>
    </recommendedName>
</protein>
<dbReference type="STRING" id="861557.E3S7E4"/>
<keyword evidence="3" id="KW-1185">Reference proteome</keyword>
<dbReference type="GO" id="GO:0004674">
    <property type="term" value="F:protein serine/threonine kinase activity"/>
    <property type="evidence" value="ECO:0007669"/>
    <property type="project" value="TreeGrafter"/>
</dbReference>
<feature type="domain" description="Protein kinase" evidence="1">
    <location>
        <begin position="184"/>
        <end position="488"/>
    </location>
</feature>
<dbReference type="GO" id="GO:0005634">
    <property type="term" value="C:nucleus"/>
    <property type="evidence" value="ECO:0007669"/>
    <property type="project" value="TreeGrafter"/>
</dbReference>
<dbReference type="Gene3D" id="3.30.200.20">
    <property type="entry name" value="Phosphorylase Kinase, domain 1"/>
    <property type="match status" value="1"/>
</dbReference>
<evidence type="ECO:0000259" key="1">
    <source>
        <dbReference type="PROSITE" id="PS50011"/>
    </source>
</evidence>
<dbReference type="PANTHER" id="PTHR44167">
    <property type="entry name" value="OVARIAN-SPECIFIC SERINE/THREONINE-PROTEIN KINASE LOK-RELATED"/>
    <property type="match status" value="1"/>
</dbReference>
<dbReference type="InterPro" id="IPR000719">
    <property type="entry name" value="Prot_kinase_dom"/>
</dbReference>
<dbReference type="GO" id="GO:0044773">
    <property type="term" value="P:mitotic DNA damage checkpoint signaling"/>
    <property type="evidence" value="ECO:0007669"/>
    <property type="project" value="TreeGrafter"/>
</dbReference>
<dbReference type="InterPro" id="IPR011009">
    <property type="entry name" value="Kinase-like_dom_sf"/>
</dbReference>
<dbReference type="InterPro" id="IPR008271">
    <property type="entry name" value="Ser/Thr_kinase_AS"/>
</dbReference>
<evidence type="ECO:0000313" key="3">
    <source>
        <dbReference type="Proteomes" id="UP000001067"/>
    </source>
</evidence>
<dbReference type="Pfam" id="PF00069">
    <property type="entry name" value="Pkinase"/>
    <property type="match status" value="1"/>
</dbReference>
<gene>
    <name evidence="2" type="ORF">PTT_18737</name>
</gene>
<dbReference type="PANTHER" id="PTHR44167:SF30">
    <property type="entry name" value="PHOSPHORYLASE KINASE"/>
    <property type="match status" value="1"/>
</dbReference>
<accession>E3S7E4</accession>
<dbReference type="EMBL" id="GL537539">
    <property type="protein sequence ID" value="EFQ86098.1"/>
    <property type="molecule type" value="Genomic_DNA"/>
</dbReference>
<dbReference type="SMART" id="SM00220">
    <property type="entry name" value="S_TKc"/>
    <property type="match status" value="1"/>
</dbReference>